<evidence type="ECO:0000256" key="3">
    <source>
        <dbReference type="ARBA" id="ARBA00023002"/>
    </source>
</evidence>
<evidence type="ECO:0000313" key="4">
    <source>
        <dbReference type="EMBL" id="KAK4086534.1"/>
    </source>
</evidence>
<dbReference type="PANTHER" id="PTHR24320:SF236">
    <property type="entry name" value="SHORT-CHAIN DEHYDROGENASE-RELATED"/>
    <property type="match status" value="1"/>
</dbReference>
<reference evidence="5 6" key="2">
    <citation type="journal article" date="2016" name="Front. Microbiol.">
        <title>Genome and transcriptome sequences reveal the specific parasitism of the nematophagous Purpureocillium lilacinum 36-1.</title>
        <authorList>
            <person name="Xie J."/>
            <person name="Li S."/>
            <person name="Mo C."/>
            <person name="Xiao X."/>
            <person name="Peng D."/>
            <person name="Wang G."/>
            <person name="Xiao Y."/>
        </authorList>
    </citation>
    <scope>NUCLEOTIDE SEQUENCE [LARGE SCALE GENOMIC DNA]</scope>
    <source>
        <strain evidence="5 6">36-1</strain>
    </source>
</reference>
<reference evidence="4" key="3">
    <citation type="submission" date="2023-11" db="EMBL/GenBank/DDBJ databases">
        <authorList>
            <person name="Beijen E."/>
            <person name="Ohm R.A."/>
        </authorList>
    </citation>
    <scope>NUCLEOTIDE SEQUENCE</scope>
    <source>
        <strain evidence="4">CBS 150709</strain>
    </source>
</reference>
<accession>A0A2U3EBV0</accession>
<dbReference type="PANTHER" id="PTHR24320">
    <property type="entry name" value="RETINOL DEHYDROGENASE"/>
    <property type="match status" value="1"/>
</dbReference>
<keyword evidence="7" id="KW-1185">Reference proteome</keyword>
<comment type="similarity">
    <text evidence="1">Belongs to the short-chain dehydrogenases/reductases (SDR) family.</text>
</comment>
<name>A0A2U3EBV0_PURLI</name>
<sequence>MSTLTQFCPPSPTFTPTSLPPSLSPRVYLITGATSGVGLSLAQMLYARHATVYLAARSSSNITAAISSLRAACPDSRGRLEALPLDLSDLSTVAPAARSVVEREERLDGLVLNAGVMVPAEGSKGAQGHELQMATNCLGGYLLLRCLEDLLIRTAAAAGDVTGTASEVGGSVTEGSGSRSVRVVWLASTLQIGLPKGVIAWDEERTEPRVLKSQMENYMMSKVGNVFLAQDTARRLGSKGVLSVAVNPGFIKTELQRHMPAPVSAAMGMLFKGPEYGAYSELFGLLSPEVTPERNGAFVIPWGRFGALPENVRAAMKTEGGGGTGVAGRFVEWCERETGAFLG</sequence>
<organism evidence="5 6">
    <name type="scientific">Purpureocillium lilacinum</name>
    <name type="common">Paecilomyces lilacinus</name>
    <dbReference type="NCBI Taxonomy" id="33203"/>
    <lineage>
        <taxon>Eukaryota</taxon>
        <taxon>Fungi</taxon>
        <taxon>Dikarya</taxon>
        <taxon>Ascomycota</taxon>
        <taxon>Pezizomycotina</taxon>
        <taxon>Sordariomycetes</taxon>
        <taxon>Hypocreomycetidae</taxon>
        <taxon>Hypocreales</taxon>
        <taxon>Ophiocordycipitaceae</taxon>
        <taxon>Purpureocillium</taxon>
    </lineage>
</organism>
<dbReference type="Gene3D" id="3.40.50.720">
    <property type="entry name" value="NAD(P)-binding Rossmann-like Domain"/>
    <property type="match status" value="1"/>
</dbReference>
<dbReference type="Pfam" id="PF00106">
    <property type="entry name" value="adh_short"/>
    <property type="match status" value="1"/>
</dbReference>
<evidence type="ECO:0000256" key="1">
    <source>
        <dbReference type="ARBA" id="ARBA00006484"/>
    </source>
</evidence>
<keyword evidence="3" id="KW-0560">Oxidoreductase</keyword>
<dbReference type="Proteomes" id="UP001287286">
    <property type="component" value="Unassembled WGS sequence"/>
</dbReference>
<keyword evidence="2" id="KW-0521">NADP</keyword>
<dbReference type="EMBL" id="LCWV01000006">
    <property type="protein sequence ID" value="PWI71978.1"/>
    <property type="molecule type" value="Genomic_DNA"/>
</dbReference>
<proteinExistence type="inferred from homology"/>
<gene>
    <name evidence="5" type="ORF">PCL_10601</name>
    <name evidence="4" type="ORF">Purlil1_9150</name>
</gene>
<evidence type="ECO:0000256" key="2">
    <source>
        <dbReference type="ARBA" id="ARBA00022857"/>
    </source>
</evidence>
<protein>
    <recommendedName>
        <fullName evidence="8">Short-chain dehydrogenase</fullName>
    </recommendedName>
</protein>
<dbReference type="Proteomes" id="UP000245956">
    <property type="component" value="Unassembled WGS sequence"/>
</dbReference>
<dbReference type="AlphaFoldDB" id="A0A2U3EBV0"/>
<dbReference type="EMBL" id="JAWRVI010000040">
    <property type="protein sequence ID" value="KAK4086534.1"/>
    <property type="molecule type" value="Genomic_DNA"/>
</dbReference>
<dbReference type="InterPro" id="IPR002347">
    <property type="entry name" value="SDR_fam"/>
</dbReference>
<evidence type="ECO:0000313" key="7">
    <source>
        <dbReference type="Proteomes" id="UP001287286"/>
    </source>
</evidence>
<reference evidence="4 7" key="4">
    <citation type="journal article" date="2024" name="Microbiol. Resour. Announc.">
        <title>Genome annotations for the ascomycete fungi Trichoderma harzianum, Trichoderma aggressivum, and Purpureocillium lilacinum.</title>
        <authorList>
            <person name="Beijen E.P.W."/>
            <person name="Ohm R.A."/>
        </authorList>
    </citation>
    <scope>NUCLEOTIDE SEQUENCE [LARGE SCALE GENOMIC DNA]</scope>
    <source>
        <strain evidence="4 7">CBS 150709</strain>
    </source>
</reference>
<evidence type="ECO:0000313" key="6">
    <source>
        <dbReference type="Proteomes" id="UP000245956"/>
    </source>
</evidence>
<evidence type="ECO:0008006" key="8">
    <source>
        <dbReference type="Google" id="ProtNLM"/>
    </source>
</evidence>
<reference evidence="5" key="1">
    <citation type="submission" date="2015-05" db="EMBL/GenBank/DDBJ databases">
        <authorList>
            <person name="Wang D.B."/>
            <person name="Wang M."/>
        </authorList>
    </citation>
    <scope>NUCLEOTIDE SEQUENCE</scope>
    <source>
        <strain evidence="5">36-1</strain>
    </source>
</reference>
<dbReference type="PRINTS" id="PR00081">
    <property type="entry name" value="GDHRDH"/>
</dbReference>
<comment type="caution">
    <text evidence="5">The sequence shown here is derived from an EMBL/GenBank/DDBJ whole genome shotgun (WGS) entry which is preliminary data.</text>
</comment>
<evidence type="ECO:0000313" key="5">
    <source>
        <dbReference type="EMBL" id="PWI71978.1"/>
    </source>
</evidence>
<dbReference type="InterPro" id="IPR036291">
    <property type="entry name" value="NAD(P)-bd_dom_sf"/>
</dbReference>
<dbReference type="SUPFAM" id="SSF51735">
    <property type="entry name" value="NAD(P)-binding Rossmann-fold domains"/>
    <property type="match status" value="1"/>
</dbReference>
<dbReference type="GO" id="GO:0016491">
    <property type="term" value="F:oxidoreductase activity"/>
    <property type="evidence" value="ECO:0007669"/>
    <property type="project" value="UniProtKB-KW"/>
</dbReference>